<evidence type="ECO:0000313" key="2">
    <source>
        <dbReference type="Proteomes" id="UP000322822"/>
    </source>
</evidence>
<reference evidence="1 2" key="1">
    <citation type="submission" date="2019-09" db="EMBL/GenBank/DDBJ databases">
        <title>FDA dAtabase for Regulatory Grade micrObial Sequences (FDA-ARGOS): Supporting development and validation of Infectious Disease Dx tests.</title>
        <authorList>
            <person name="Sciortino C."/>
            <person name="Tallon L."/>
            <person name="Sadzewicz L."/>
            <person name="Vavikolanu K."/>
            <person name="Mehta A."/>
            <person name="Aluvathingal J."/>
            <person name="Nadendla S."/>
            <person name="Nandy P."/>
            <person name="Geyer C."/>
            <person name="Yan Y."/>
            <person name="Sichtig H."/>
        </authorList>
    </citation>
    <scope>NUCLEOTIDE SEQUENCE [LARGE SCALE GENOMIC DNA]</scope>
    <source>
        <strain evidence="1 2">FDAARGOS_664</strain>
    </source>
</reference>
<dbReference type="RefSeq" id="WP_150372582.1">
    <property type="nucleotide sequence ID" value="NZ_CP044065.1"/>
</dbReference>
<dbReference type="OrthoDB" id="8455120at2"/>
<dbReference type="EMBL" id="CP044065">
    <property type="protein sequence ID" value="QET02551.1"/>
    <property type="molecule type" value="Genomic_DNA"/>
</dbReference>
<evidence type="ECO:0008006" key="3">
    <source>
        <dbReference type="Google" id="ProtNLM"/>
    </source>
</evidence>
<name>A0A5P2H3H0_9BURK</name>
<dbReference type="Gene3D" id="3.40.50.450">
    <property type="match status" value="1"/>
</dbReference>
<organism evidence="1 2">
    <name type="scientific">Cupriavidus pauculus</name>
    <dbReference type="NCBI Taxonomy" id="82633"/>
    <lineage>
        <taxon>Bacteria</taxon>
        <taxon>Pseudomonadati</taxon>
        <taxon>Pseudomonadota</taxon>
        <taxon>Betaproteobacteria</taxon>
        <taxon>Burkholderiales</taxon>
        <taxon>Burkholderiaceae</taxon>
        <taxon>Cupriavidus</taxon>
    </lineage>
</organism>
<accession>A0A5P2H3H0</accession>
<protein>
    <recommendedName>
        <fullName evidence="3">Nucleoside 2-deoxyribosyltransferase</fullName>
    </recommendedName>
</protein>
<dbReference type="SUPFAM" id="SSF52309">
    <property type="entry name" value="N-(deoxy)ribosyltransferase-like"/>
    <property type="match status" value="1"/>
</dbReference>
<dbReference type="AlphaFoldDB" id="A0A5P2H3H0"/>
<evidence type="ECO:0000313" key="1">
    <source>
        <dbReference type="EMBL" id="QET02551.1"/>
    </source>
</evidence>
<gene>
    <name evidence="1" type="ORF">FOB72_11225</name>
</gene>
<sequence length="185" mass="20573">MHNMKIYVACGLTHVPRDEFAEYVRLIEGIADGLARQPAAEVKYALRDSDPQLAQKPFADRARLCYLWDKEMVEWADVVIAEASYPSTGLGIELQLACTRNIPIVLAFKLDERHRAPPVQYRTPDHEIHSLQLGDGYVSLMALGLPSLFKVLPYRDVEHALSEVSEIVETLRKPAGDSEKGGSGG</sequence>
<dbReference type="Proteomes" id="UP000322822">
    <property type="component" value="Chromosome 1"/>
</dbReference>
<proteinExistence type="predicted"/>